<proteinExistence type="predicted"/>
<gene>
    <name evidence="2" type="ORF">LTLLF_118795</name>
</gene>
<name>A0A8J6KXK8_MICOH</name>
<dbReference type="EMBL" id="JAATJU010013600">
    <property type="protein sequence ID" value="KAH0517840.1"/>
    <property type="molecule type" value="Genomic_DNA"/>
</dbReference>
<evidence type="ECO:0000256" key="1">
    <source>
        <dbReference type="SAM" id="MobiDB-lite"/>
    </source>
</evidence>
<feature type="compositionally biased region" description="Polar residues" evidence="1">
    <location>
        <begin position="67"/>
        <end position="78"/>
    </location>
</feature>
<reference evidence="2" key="1">
    <citation type="submission" date="2020-03" db="EMBL/GenBank/DDBJ databases">
        <title>Studies in the Genomics of Life Span.</title>
        <authorList>
            <person name="Glass D."/>
        </authorList>
    </citation>
    <scope>NUCLEOTIDE SEQUENCE</scope>
    <source>
        <strain evidence="2">LTLLF</strain>
        <tissue evidence="2">Muscle</tissue>
    </source>
</reference>
<protein>
    <submittedName>
        <fullName evidence="2">IQ domain-containing protein E</fullName>
    </submittedName>
</protein>
<organism evidence="2 3">
    <name type="scientific">Microtus ochrogaster</name>
    <name type="common">Prairie vole</name>
    <dbReference type="NCBI Taxonomy" id="79684"/>
    <lineage>
        <taxon>Eukaryota</taxon>
        <taxon>Metazoa</taxon>
        <taxon>Chordata</taxon>
        <taxon>Craniata</taxon>
        <taxon>Vertebrata</taxon>
        <taxon>Euteleostomi</taxon>
        <taxon>Mammalia</taxon>
        <taxon>Eutheria</taxon>
        <taxon>Euarchontoglires</taxon>
        <taxon>Glires</taxon>
        <taxon>Rodentia</taxon>
        <taxon>Myomorpha</taxon>
        <taxon>Muroidea</taxon>
        <taxon>Cricetidae</taxon>
        <taxon>Arvicolinae</taxon>
        <taxon>Microtus</taxon>
    </lineage>
</organism>
<evidence type="ECO:0000313" key="2">
    <source>
        <dbReference type="EMBL" id="KAH0517840.1"/>
    </source>
</evidence>
<dbReference type="Proteomes" id="UP000710432">
    <property type="component" value="Unassembled WGS sequence"/>
</dbReference>
<evidence type="ECO:0000313" key="3">
    <source>
        <dbReference type="Proteomes" id="UP000710432"/>
    </source>
</evidence>
<comment type="caution">
    <text evidence="2">The sequence shown here is derived from an EMBL/GenBank/DDBJ whole genome shotgun (WGS) entry which is preliminary data.</text>
</comment>
<feature type="region of interest" description="Disordered" evidence="1">
    <location>
        <begin position="1"/>
        <end position="44"/>
    </location>
</feature>
<feature type="region of interest" description="Disordered" evidence="1">
    <location>
        <begin position="64"/>
        <end position="99"/>
    </location>
</feature>
<dbReference type="AlphaFoldDB" id="A0A8J6KXK8"/>
<sequence length="119" mass="12420">MRVGLCPKEEPRETTAAGPASSQSSVPDSPQGGHWDCPSPFSLDAVPQSSVTDVMCLDLLGCEERSSSTGSAQPSLVASSPPGLQPTASPTPEEDVCSEDSDDIIFSPFLPRKKSPSPF</sequence>
<accession>A0A8J6KXK8</accession>